<organism evidence="2 3">
    <name type="scientific">Thalassobacillus hwangdonensis</name>
    <dbReference type="NCBI Taxonomy" id="546108"/>
    <lineage>
        <taxon>Bacteria</taxon>
        <taxon>Bacillati</taxon>
        <taxon>Bacillota</taxon>
        <taxon>Bacilli</taxon>
        <taxon>Bacillales</taxon>
        <taxon>Bacillaceae</taxon>
        <taxon>Thalassobacillus</taxon>
    </lineage>
</organism>
<gene>
    <name evidence="2" type="ORF">ACFQ2J_01450</name>
</gene>
<reference evidence="3" key="1">
    <citation type="journal article" date="2019" name="Int. J. Syst. Evol. Microbiol.">
        <title>The Global Catalogue of Microorganisms (GCM) 10K type strain sequencing project: providing services to taxonomists for standard genome sequencing and annotation.</title>
        <authorList>
            <consortium name="The Broad Institute Genomics Platform"/>
            <consortium name="The Broad Institute Genome Sequencing Center for Infectious Disease"/>
            <person name="Wu L."/>
            <person name="Ma J."/>
        </authorList>
    </citation>
    <scope>NUCLEOTIDE SEQUENCE [LARGE SCALE GENOMIC DNA]</scope>
    <source>
        <strain evidence="3">CCUG 56607</strain>
    </source>
</reference>
<dbReference type="Proteomes" id="UP001596990">
    <property type="component" value="Unassembled WGS sequence"/>
</dbReference>
<evidence type="ECO:0000313" key="3">
    <source>
        <dbReference type="Proteomes" id="UP001596990"/>
    </source>
</evidence>
<name>A0ABW3KW31_9BACI</name>
<accession>A0ABW3KW31</accession>
<feature type="region of interest" description="Disordered" evidence="1">
    <location>
        <begin position="1"/>
        <end position="30"/>
    </location>
</feature>
<comment type="caution">
    <text evidence="2">The sequence shown here is derived from an EMBL/GenBank/DDBJ whole genome shotgun (WGS) entry which is preliminary data.</text>
</comment>
<dbReference type="RefSeq" id="WP_386055905.1">
    <property type="nucleotide sequence ID" value="NZ_JBHTKL010000001.1"/>
</dbReference>
<sequence>MRKSDRGRFDEMMFGRKNDPEDKKELNESEDSPFDWVTFMQTMSDTYQSFSPYVKQMSEKISKFKGPK</sequence>
<evidence type="ECO:0000313" key="2">
    <source>
        <dbReference type="EMBL" id="MFD1017850.1"/>
    </source>
</evidence>
<keyword evidence="3" id="KW-1185">Reference proteome</keyword>
<dbReference type="EMBL" id="JBHTKL010000001">
    <property type="protein sequence ID" value="MFD1017850.1"/>
    <property type="molecule type" value="Genomic_DNA"/>
</dbReference>
<protein>
    <submittedName>
        <fullName evidence="2">Uncharacterized protein</fullName>
    </submittedName>
</protein>
<evidence type="ECO:0000256" key="1">
    <source>
        <dbReference type="SAM" id="MobiDB-lite"/>
    </source>
</evidence>
<feature type="compositionally biased region" description="Basic and acidic residues" evidence="1">
    <location>
        <begin position="1"/>
        <end position="27"/>
    </location>
</feature>
<proteinExistence type="predicted"/>